<accession>A0A922I0S1</accession>
<dbReference type="OrthoDB" id="407355at2759"/>
<keyword evidence="3" id="KW-0648">Protein biosynthesis</keyword>
<evidence type="ECO:0000256" key="2">
    <source>
        <dbReference type="ARBA" id="ARBA00020581"/>
    </source>
</evidence>
<evidence type="ECO:0000256" key="1">
    <source>
        <dbReference type="ARBA" id="ARBA00005912"/>
    </source>
</evidence>
<dbReference type="AlphaFoldDB" id="A0A922I0S1"/>
<evidence type="ECO:0000256" key="3">
    <source>
        <dbReference type="ARBA" id="ARBA00022917"/>
    </source>
</evidence>
<dbReference type="GO" id="GO:0005739">
    <property type="term" value="C:mitochondrion"/>
    <property type="evidence" value="ECO:0007669"/>
    <property type="project" value="TreeGrafter"/>
</dbReference>
<comment type="caution">
    <text evidence="7">The sequence shown here is derived from an EMBL/GenBank/DDBJ whole genome shotgun (WGS) entry which is preliminary data.</text>
</comment>
<keyword evidence="8" id="KW-1185">Reference proteome</keyword>
<feature type="domain" description="Ribosome recycling factor" evidence="5">
    <location>
        <begin position="105"/>
        <end position="263"/>
    </location>
</feature>
<dbReference type="InterPro" id="IPR036191">
    <property type="entry name" value="RRF_sf"/>
</dbReference>
<dbReference type="SUPFAM" id="SSF55194">
    <property type="entry name" value="Ribosome recycling factor, RRF"/>
    <property type="match status" value="1"/>
</dbReference>
<evidence type="ECO:0000313" key="6">
    <source>
        <dbReference type="EMBL" id="KAH7644658.1"/>
    </source>
</evidence>
<reference evidence="7" key="4">
    <citation type="journal article" date="2022" name="Res Sq">
        <title>Comparative Genomics Reveals Insights into the Divergent Evolution of Astigmatic Mites and Household Pest Adaptations.</title>
        <authorList>
            <person name="Xiong Q."/>
            <person name="Wan A.T.-Y."/>
            <person name="Liu X.-Y."/>
            <person name="Fung C.S.-H."/>
            <person name="Xiao X."/>
            <person name="Malainual N."/>
            <person name="Hou J."/>
            <person name="Wang L."/>
            <person name="Wang M."/>
            <person name="Yang K."/>
            <person name="Cui Y."/>
            <person name="Leung E."/>
            <person name="Nong W."/>
            <person name="Shin S.-K."/>
            <person name="Au S."/>
            <person name="Jeong K.Y."/>
            <person name="Chew F.T."/>
            <person name="Hui J."/>
            <person name="Leung T.F."/>
            <person name="Tungtrongchitr A."/>
            <person name="Zhong N."/>
            <person name="Liu Z."/>
            <person name="Tsui S."/>
        </authorList>
    </citation>
    <scope>NUCLEOTIDE SEQUENCE</scope>
    <source>
        <strain evidence="7">Derf</strain>
        <tissue evidence="7">Whole organism</tissue>
    </source>
</reference>
<dbReference type="Gene3D" id="3.30.1360.40">
    <property type="match status" value="1"/>
</dbReference>
<organism evidence="7 8">
    <name type="scientific">Dermatophagoides farinae</name>
    <name type="common">American house dust mite</name>
    <dbReference type="NCBI Taxonomy" id="6954"/>
    <lineage>
        <taxon>Eukaryota</taxon>
        <taxon>Metazoa</taxon>
        <taxon>Ecdysozoa</taxon>
        <taxon>Arthropoda</taxon>
        <taxon>Chelicerata</taxon>
        <taxon>Arachnida</taxon>
        <taxon>Acari</taxon>
        <taxon>Acariformes</taxon>
        <taxon>Sarcoptiformes</taxon>
        <taxon>Astigmata</taxon>
        <taxon>Psoroptidia</taxon>
        <taxon>Analgoidea</taxon>
        <taxon>Pyroglyphidae</taxon>
        <taxon>Dermatophagoidinae</taxon>
        <taxon>Dermatophagoides</taxon>
    </lineage>
</organism>
<reference evidence="6" key="3">
    <citation type="journal article" date="2021" name="World Allergy Organ. J.">
        <title>Chromosome-level assembly of Dermatophagoides farinae genome and transcriptome reveals two novel allergens Der f 37 and Der f 39.</title>
        <authorList>
            <person name="Chen J."/>
            <person name="Cai Z."/>
            <person name="Fan D."/>
            <person name="Hu J."/>
            <person name="Hou Y."/>
            <person name="He Y."/>
            <person name="Zhang Z."/>
            <person name="Zhao Z."/>
            <person name="Gao P."/>
            <person name="Hu W."/>
            <person name="Sun J."/>
            <person name="Li J."/>
            <person name="Ji K."/>
        </authorList>
    </citation>
    <scope>NUCLEOTIDE SEQUENCE</scope>
    <source>
        <strain evidence="6">JKM2019</strain>
    </source>
</reference>
<evidence type="ECO:0000256" key="4">
    <source>
        <dbReference type="ARBA" id="ARBA00033107"/>
    </source>
</evidence>
<reference evidence="7" key="1">
    <citation type="submission" date="2013-05" db="EMBL/GenBank/DDBJ databases">
        <authorList>
            <person name="Yim A.K.Y."/>
            <person name="Chan T.F."/>
            <person name="Ji K.M."/>
            <person name="Liu X.Y."/>
            <person name="Zhou J.W."/>
            <person name="Li R.Q."/>
            <person name="Yang K.Y."/>
            <person name="Li J."/>
            <person name="Li M."/>
            <person name="Law P.T.W."/>
            <person name="Wu Y.L."/>
            <person name="Cai Z.L."/>
            <person name="Qin H."/>
            <person name="Bao Y."/>
            <person name="Leung R.K.K."/>
            <person name="Ng P.K.S."/>
            <person name="Zou J."/>
            <person name="Zhong X.J."/>
            <person name="Ran P.X."/>
            <person name="Zhong N.S."/>
            <person name="Liu Z.G."/>
            <person name="Tsui S.K.W."/>
        </authorList>
    </citation>
    <scope>NUCLEOTIDE SEQUENCE</scope>
    <source>
        <strain evidence="7">Derf</strain>
        <tissue evidence="7">Whole organism</tissue>
    </source>
</reference>
<dbReference type="GO" id="GO:0043023">
    <property type="term" value="F:ribosomal large subunit binding"/>
    <property type="evidence" value="ECO:0007669"/>
    <property type="project" value="TreeGrafter"/>
</dbReference>
<gene>
    <name evidence="7" type="ORF">DERF_010189</name>
    <name evidence="6" type="ORF">HUG17_0196</name>
</gene>
<evidence type="ECO:0000259" key="5">
    <source>
        <dbReference type="Pfam" id="PF01765"/>
    </source>
</evidence>
<dbReference type="EMBL" id="SDOV01000001">
    <property type="protein sequence ID" value="KAH7644658.1"/>
    <property type="molecule type" value="Genomic_DNA"/>
</dbReference>
<dbReference type="Proteomes" id="UP000828236">
    <property type="component" value="Unassembled WGS sequence"/>
</dbReference>
<dbReference type="GO" id="GO:0006412">
    <property type="term" value="P:translation"/>
    <property type="evidence" value="ECO:0007669"/>
    <property type="project" value="UniProtKB-KW"/>
</dbReference>
<dbReference type="InterPro" id="IPR002661">
    <property type="entry name" value="Ribosome_recyc_fac"/>
</dbReference>
<evidence type="ECO:0000313" key="7">
    <source>
        <dbReference type="EMBL" id="KAH9511756.1"/>
    </source>
</evidence>
<dbReference type="Pfam" id="PF01765">
    <property type="entry name" value="RRF"/>
    <property type="match status" value="1"/>
</dbReference>
<protein>
    <recommendedName>
        <fullName evidence="2">Ribosome-recycling factor, mitochondrial</fullName>
    </recommendedName>
    <alternativeName>
        <fullName evidence="4">Ribosome-releasing factor, mitochondrial</fullName>
    </alternativeName>
</protein>
<reference evidence="6" key="2">
    <citation type="submission" date="2020-06" db="EMBL/GenBank/DDBJ databases">
        <authorList>
            <person name="Ji K."/>
            <person name="Li J."/>
        </authorList>
    </citation>
    <scope>NUCLEOTIDE SEQUENCE</scope>
    <source>
        <strain evidence="6">JKM2019</strain>
        <tissue evidence="6">Whole body</tissue>
    </source>
</reference>
<comment type="similarity">
    <text evidence="1">Belongs to the RRF family.</text>
</comment>
<dbReference type="InterPro" id="IPR023584">
    <property type="entry name" value="Ribosome_recyc_fac_dom"/>
</dbReference>
<dbReference type="Gene3D" id="1.10.132.20">
    <property type="entry name" value="Ribosome-recycling factor"/>
    <property type="match status" value="1"/>
</dbReference>
<dbReference type="Proteomes" id="UP000790347">
    <property type="component" value="Unassembled WGS sequence"/>
</dbReference>
<proteinExistence type="inferred from homology"/>
<evidence type="ECO:0000313" key="8">
    <source>
        <dbReference type="Proteomes" id="UP000790347"/>
    </source>
</evidence>
<dbReference type="EMBL" id="ASGP02000004">
    <property type="protein sequence ID" value="KAH9511756.1"/>
    <property type="molecule type" value="Genomic_DNA"/>
</dbReference>
<dbReference type="PANTHER" id="PTHR20982">
    <property type="entry name" value="RIBOSOME RECYCLING FACTOR"/>
    <property type="match status" value="1"/>
</dbReference>
<dbReference type="PANTHER" id="PTHR20982:SF3">
    <property type="entry name" value="MITOCHONDRIAL RIBOSOME RECYCLING FACTOR PSEUDO 1"/>
    <property type="match status" value="1"/>
</dbReference>
<sequence>MLPSRLFGRFIIYSTILKQRSMSNVLMRQFRFEFHHLAPLSSLEQIIHHQPMTMSIRSLAKGKDRVREKNRSDRPKVMLNDDEMEQVMQYEELRSQVDLMIDEFKNDLKLNFNVKLNPRVIESLEISYDGMKVTLGDIVNIVRKQNDLIINLSATPAAVKPALLAIQESGLNLNPQPDGNVIYIRMPRITTEHRQALIKSVRLAGQKIKDRIKDRNFHKKFMEKDLKRLSKDLVNDAQANLNYYIRQKFTEIDEIVRHKEESLASN</sequence>
<name>A0A922I0S1_DERFA</name>